<dbReference type="Proteomes" id="UP000516314">
    <property type="component" value="Chromosome 3"/>
</dbReference>
<evidence type="ECO:0000313" key="2">
    <source>
        <dbReference type="Proteomes" id="UP000516314"/>
    </source>
</evidence>
<dbReference type="EMBL" id="LR881468">
    <property type="protein sequence ID" value="CAD5324588.1"/>
    <property type="molecule type" value="Genomic_DNA"/>
</dbReference>
<name>A0A7G2EQL5_ARATH</name>
<proteinExistence type="predicted"/>
<accession>A0A7G2EQL5</accession>
<gene>
    <name evidence="1" type="ORF">AT9943_LOCUS12475</name>
</gene>
<sequence>MGNEYVGVNPRISLKVVICNLEKVVEVASQCWPCWYFAVWSVGDLNDDVTLICAWPSDNKDDLTGGVKVRVRIRPAFIDGEE</sequence>
<reference evidence="1 2" key="1">
    <citation type="submission" date="2020-09" db="EMBL/GenBank/DDBJ databases">
        <authorList>
            <person name="Ashkenazy H."/>
        </authorList>
    </citation>
    <scope>NUCLEOTIDE SEQUENCE [LARGE SCALE GENOMIC DNA]</scope>
    <source>
        <strain evidence="2">cv. Cdm-0</strain>
    </source>
</reference>
<evidence type="ECO:0000313" key="1">
    <source>
        <dbReference type="EMBL" id="CAD5324588.1"/>
    </source>
</evidence>
<protein>
    <submittedName>
        <fullName evidence="1">(thale cress) hypothetical protein</fullName>
    </submittedName>
</protein>
<organism evidence="1 2">
    <name type="scientific">Arabidopsis thaliana</name>
    <name type="common">Mouse-ear cress</name>
    <dbReference type="NCBI Taxonomy" id="3702"/>
    <lineage>
        <taxon>Eukaryota</taxon>
        <taxon>Viridiplantae</taxon>
        <taxon>Streptophyta</taxon>
        <taxon>Embryophyta</taxon>
        <taxon>Tracheophyta</taxon>
        <taxon>Spermatophyta</taxon>
        <taxon>Magnoliopsida</taxon>
        <taxon>eudicotyledons</taxon>
        <taxon>Gunneridae</taxon>
        <taxon>Pentapetalae</taxon>
        <taxon>rosids</taxon>
        <taxon>malvids</taxon>
        <taxon>Brassicales</taxon>
        <taxon>Brassicaceae</taxon>
        <taxon>Camelineae</taxon>
        <taxon>Arabidopsis</taxon>
    </lineage>
</organism>
<dbReference type="AlphaFoldDB" id="A0A7G2EQL5"/>